<dbReference type="EMBL" id="CP011310">
    <property type="protein sequence ID" value="AKQ41044.1"/>
    <property type="molecule type" value="Genomic_DNA"/>
</dbReference>
<sequence>MNAIRPGFDLSCSQTVPFETGGGESEADACVKRWATLGEAGKVVAMLAGIDDDAAGTFDSDMFWRATPCRRELADKAGADLAAIMEPGIAALLAIHTSGRDCRPAALALWHEFDSARSALLTMP</sequence>
<gene>
    <name evidence="1" type="ORF">CP97_01775</name>
</gene>
<dbReference type="AlphaFoldDB" id="A0A0H4VD80"/>
<dbReference type="PATRIC" id="fig|1648404.4.peg.383"/>
<dbReference type="STRING" id="1648404.CP97_01775"/>
<name>A0A0H4VD80_9SPHN</name>
<evidence type="ECO:0000313" key="2">
    <source>
        <dbReference type="Proteomes" id="UP000059113"/>
    </source>
</evidence>
<protein>
    <submittedName>
        <fullName evidence="1">Uncharacterized protein</fullName>
    </submittedName>
</protein>
<dbReference type="KEGG" id="ery:CP97_01775"/>
<dbReference type="RefSeq" id="WP_048884534.1">
    <property type="nucleotide sequence ID" value="NZ_CP011310.1"/>
</dbReference>
<dbReference type="Proteomes" id="UP000059113">
    <property type="component" value="Chromosome"/>
</dbReference>
<dbReference type="OrthoDB" id="7506955at2"/>
<evidence type="ECO:0000313" key="1">
    <source>
        <dbReference type="EMBL" id="AKQ41044.1"/>
    </source>
</evidence>
<proteinExistence type="predicted"/>
<keyword evidence="2" id="KW-1185">Reference proteome</keyword>
<accession>A0A0H4VD80</accession>
<organism evidence="1 2">
    <name type="scientific">Aurantiacibacter atlanticus</name>
    <dbReference type="NCBI Taxonomy" id="1648404"/>
    <lineage>
        <taxon>Bacteria</taxon>
        <taxon>Pseudomonadati</taxon>
        <taxon>Pseudomonadota</taxon>
        <taxon>Alphaproteobacteria</taxon>
        <taxon>Sphingomonadales</taxon>
        <taxon>Erythrobacteraceae</taxon>
        <taxon>Aurantiacibacter</taxon>
    </lineage>
</organism>
<reference evidence="1 2" key="1">
    <citation type="journal article" date="2015" name="Int. J. Syst. Evol. Microbiol.">
        <title>Erythrobacter atlanticus sp. nov., a bacterium from ocean sediment able to degrade polycyclic aromatic hydrocarbons.</title>
        <authorList>
            <person name="Zhuang L."/>
            <person name="Liu Y."/>
            <person name="Wang L."/>
            <person name="Wang W."/>
            <person name="Shao Z."/>
        </authorList>
    </citation>
    <scope>NUCLEOTIDE SEQUENCE [LARGE SCALE GENOMIC DNA]</scope>
    <source>
        <strain evidence="2">s21-N3</strain>
    </source>
</reference>
<reference evidence="2" key="2">
    <citation type="submission" date="2015-04" db="EMBL/GenBank/DDBJ databases">
        <title>The complete genome sequence of Erythrobacter sp. s21-N3.</title>
        <authorList>
            <person name="Zhuang L."/>
            <person name="Liu Y."/>
            <person name="Shao Z."/>
        </authorList>
    </citation>
    <scope>NUCLEOTIDE SEQUENCE [LARGE SCALE GENOMIC DNA]</scope>
    <source>
        <strain evidence="2">s21-N3</strain>
    </source>
</reference>